<dbReference type="GO" id="GO:0016020">
    <property type="term" value="C:membrane"/>
    <property type="evidence" value="ECO:0007669"/>
    <property type="project" value="UniProtKB-SubCell"/>
</dbReference>
<dbReference type="OrthoDB" id="6499973at2759"/>
<feature type="domain" description="Major facilitator superfamily (MFS) profile" evidence="5">
    <location>
        <begin position="1"/>
        <end position="93"/>
    </location>
</feature>
<protein>
    <submittedName>
        <fullName evidence="6">Monocarboxylate transporter 13</fullName>
    </submittedName>
</protein>
<dbReference type="PROSITE" id="PS50850">
    <property type="entry name" value="MFS"/>
    <property type="match status" value="1"/>
</dbReference>
<evidence type="ECO:0000256" key="4">
    <source>
        <dbReference type="ARBA" id="ARBA00023136"/>
    </source>
</evidence>
<accession>A0A5B7F1S9</accession>
<evidence type="ECO:0000259" key="5">
    <source>
        <dbReference type="PROSITE" id="PS50850"/>
    </source>
</evidence>
<reference evidence="6 7" key="1">
    <citation type="submission" date="2019-05" db="EMBL/GenBank/DDBJ databases">
        <title>Another draft genome of Portunus trituberculatus and its Hox gene families provides insights of decapod evolution.</title>
        <authorList>
            <person name="Jeong J.-H."/>
            <person name="Song I."/>
            <person name="Kim S."/>
            <person name="Choi T."/>
            <person name="Kim D."/>
            <person name="Ryu S."/>
            <person name="Kim W."/>
        </authorList>
    </citation>
    <scope>NUCLEOTIDE SEQUENCE [LARGE SCALE GENOMIC DNA]</scope>
    <source>
        <tissue evidence="6">Muscle</tissue>
    </source>
</reference>
<dbReference type="InterPro" id="IPR036259">
    <property type="entry name" value="MFS_trans_sf"/>
</dbReference>
<comment type="subcellular location">
    <subcellularLocation>
        <location evidence="1">Membrane</location>
        <topology evidence="1">Multi-pass membrane protein</topology>
    </subcellularLocation>
</comment>
<organism evidence="6 7">
    <name type="scientific">Portunus trituberculatus</name>
    <name type="common">Swimming crab</name>
    <name type="synonym">Neptunus trituberculatus</name>
    <dbReference type="NCBI Taxonomy" id="210409"/>
    <lineage>
        <taxon>Eukaryota</taxon>
        <taxon>Metazoa</taxon>
        <taxon>Ecdysozoa</taxon>
        <taxon>Arthropoda</taxon>
        <taxon>Crustacea</taxon>
        <taxon>Multicrustacea</taxon>
        <taxon>Malacostraca</taxon>
        <taxon>Eumalacostraca</taxon>
        <taxon>Eucarida</taxon>
        <taxon>Decapoda</taxon>
        <taxon>Pleocyemata</taxon>
        <taxon>Brachyura</taxon>
        <taxon>Eubrachyura</taxon>
        <taxon>Portunoidea</taxon>
        <taxon>Portunidae</taxon>
        <taxon>Portuninae</taxon>
        <taxon>Portunus</taxon>
    </lineage>
</organism>
<keyword evidence="7" id="KW-1185">Reference proteome</keyword>
<evidence type="ECO:0000256" key="1">
    <source>
        <dbReference type="ARBA" id="ARBA00004141"/>
    </source>
</evidence>
<keyword evidence="2" id="KW-0812">Transmembrane</keyword>
<dbReference type="GO" id="GO:0022857">
    <property type="term" value="F:transmembrane transporter activity"/>
    <property type="evidence" value="ECO:0007669"/>
    <property type="project" value="InterPro"/>
</dbReference>
<dbReference type="InterPro" id="IPR005828">
    <property type="entry name" value="MFS_sugar_transport-like"/>
</dbReference>
<sequence length="93" mass="10318">MAALYEYSFGTIFSEYLIDLRTSPMKVSWICNLFHVSACLGSVMGATLVEEFGWRKVIFASGLLSSLGMTLSAFTTSADFLFFSYSILAGENW</sequence>
<dbReference type="EMBL" id="VSRR010004248">
    <property type="protein sequence ID" value="MPC39063.1"/>
    <property type="molecule type" value="Genomic_DNA"/>
</dbReference>
<evidence type="ECO:0000256" key="3">
    <source>
        <dbReference type="ARBA" id="ARBA00022989"/>
    </source>
</evidence>
<gene>
    <name evidence="6" type="primary">SLC16A13_2</name>
    <name evidence="6" type="ORF">E2C01_032582</name>
</gene>
<dbReference type="SUPFAM" id="SSF103473">
    <property type="entry name" value="MFS general substrate transporter"/>
    <property type="match status" value="1"/>
</dbReference>
<keyword evidence="4" id="KW-0472">Membrane</keyword>
<dbReference type="Gene3D" id="1.20.1250.20">
    <property type="entry name" value="MFS general substrate transporter like domains"/>
    <property type="match status" value="1"/>
</dbReference>
<dbReference type="Pfam" id="PF00083">
    <property type="entry name" value="Sugar_tr"/>
    <property type="match status" value="1"/>
</dbReference>
<dbReference type="Proteomes" id="UP000324222">
    <property type="component" value="Unassembled WGS sequence"/>
</dbReference>
<evidence type="ECO:0000313" key="6">
    <source>
        <dbReference type="EMBL" id="MPC39063.1"/>
    </source>
</evidence>
<comment type="caution">
    <text evidence="6">The sequence shown here is derived from an EMBL/GenBank/DDBJ whole genome shotgun (WGS) entry which is preliminary data.</text>
</comment>
<name>A0A5B7F1S9_PORTR</name>
<proteinExistence type="predicted"/>
<dbReference type="AlphaFoldDB" id="A0A5B7F1S9"/>
<evidence type="ECO:0000256" key="2">
    <source>
        <dbReference type="ARBA" id="ARBA00022692"/>
    </source>
</evidence>
<dbReference type="InterPro" id="IPR020846">
    <property type="entry name" value="MFS_dom"/>
</dbReference>
<evidence type="ECO:0000313" key="7">
    <source>
        <dbReference type="Proteomes" id="UP000324222"/>
    </source>
</evidence>
<keyword evidence="3" id="KW-1133">Transmembrane helix</keyword>